<dbReference type="PANTHER" id="PTHR33375">
    <property type="entry name" value="CHROMOSOME-PARTITIONING PROTEIN PARB-RELATED"/>
    <property type="match status" value="1"/>
</dbReference>
<feature type="coiled-coil region" evidence="1">
    <location>
        <begin position="319"/>
        <end position="374"/>
    </location>
</feature>
<sequence>MTATATLQVSNVATSTPVAAKKQFSLHVPLNQLTLSPTNVRRVEPTGISELAQMIASQGLLNPLIVTRLVDQDGLPRYGVEAGGRRLRALQMLTATGALFADFPVECKLIDADSAIEVSLTENISQEGMHPADEFDAYHAMFQKGVTAAAIANKFGVTELHVQRRLKMAGIAAELFSLYRANELTLDQLMALAATDDQETQVRVWNSLPPYSRSAHQIKNQILQQEVPSSDKRVKVVSIEEYTAAGGEVRVDLFSEKDDAVFIANPLLLNELVAKHLEDRKAELLGAGWGWVETSLEQVHSYNLGSKYQQERPVPRAPTQEEQAKLDEMQDRLNDLNGKIDDCENDDGADPEEVGKLSDEAAELDQEIDALTATFIDTSNPNKATQGVIVFVGWGGIDCHYGLRLKGSVGDAQSGVGSAQGKVKPDFSERLMLNMTSHLTVALQASMIGNQKVALAAAAHRFAESLMDHGSFNNPVKINLTSAKYELEKNSDSLAANNGHEKVEKALDRWRQMLPVDKALWLDWFIGQPQGASLEMIALGTALATTAVHTTNGASQGNAHGLIKAVGLDMADFWAPTPETYLKHMPKGKIIDAVTEATSATVSEPMAKMKKDEAVQYAAAKLAGTRWLPSALKA</sequence>
<dbReference type="Gene3D" id="3.90.1530.30">
    <property type="match status" value="1"/>
</dbReference>
<dbReference type="InterPro" id="IPR036086">
    <property type="entry name" value="ParB/Sulfiredoxin_sf"/>
</dbReference>
<dbReference type="Proteomes" id="UP000185911">
    <property type="component" value="Unassembled WGS sequence"/>
</dbReference>
<dbReference type="InterPro" id="IPR003115">
    <property type="entry name" value="ParB_N"/>
</dbReference>
<dbReference type="CDD" id="cd16406">
    <property type="entry name" value="ParB_N_like"/>
    <property type="match status" value="1"/>
</dbReference>
<feature type="domain" description="ParB-like N-terminal" evidence="2">
    <location>
        <begin position="26"/>
        <end position="124"/>
    </location>
</feature>
<comment type="caution">
    <text evidence="3">The sequence shown here is derived from an EMBL/GenBank/DDBJ whole genome shotgun (WGS) entry which is preliminary data.</text>
</comment>
<keyword evidence="1" id="KW-0175">Coiled coil</keyword>
<evidence type="ECO:0000313" key="3">
    <source>
        <dbReference type="EMBL" id="OLP04651.1"/>
    </source>
</evidence>
<evidence type="ECO:0000259" key="2">
    <source>
        <dbReference type="SMART" id="SM00470"/>
    </source>
</evidence>
<protein>
    <submittedName>
        <fullName evidence="3">ParB-like nuclease domain protein</fullName>
    </submittedName>
</protein>
<dbReference type="GO" id="GO:0005694">
    <property type="term" value="C:chromosome"/>
    <property type="evidence" value="ECO:0007669"/>
    <property type="project" value="TreeGrafter"/>
</dbReference>
<dbReference type="SUPFAM" id="SSF109709">
    <property type="entry name" value="KorB DNA-binding domain-like"/>
    <property type="match status" value="1"/>
</dbReference>
<keyword evidence="4" id="KW-1185">Reference proteome</keyword>
<dbReference type="RefSeq" id="WP_083634084.1">
    <property type="nucleotide sequence ID" value="NZ_MSYM01000020.1"/>
</dbReference>
<dbReference type="Pfam" id="PF02195">
    <property type="entry name" value="ParB_N"/>
    <property type="match status" value="1"/>
</dbReference>
<dbReference type="AlphaFoldDB" id="A0A1Q8Y9E2"/>
<evidence type="ECO:0000313" key="4">
    <source>
        <dbReference type="Proteomes" id="UP000185911"/>
    </source>
</evidence>
<dbReference type="EMBL" id="MSYM01000020">
    <property type="protein sequence ID" value="OLP04651.1"/>
    <property type="molecule type" value="Genomic_DNA"/>
</dbReference>
<dbReference type="GO" id="GO:0007059">
    <property type="term" value="P:chromosome segregation"/>
    <property type="evidence" value="ECO:0007669"/>
    <property type="project" value="TreeGrafter"/>
</dbReference>
<name>A0A1Q8Y9E2_9BURK</name>
<reference evidence="3 4" key="1">
    <citation type="submission" date="2017-01" db="EMBL/GenBank/DDBJ databases">
        <title>Genome sequence of Rhodoferax antarcticus ANT.BR, a psychrophilic purple nonsulfur bacterium from an Antarctic microbial mat.</title>
        <authorList>
            <person name="Baker J."/>
            <person name="Riester C."/>
            <person name="Skinner B."/>
            <person name="Newell A."/>
            <person name="Swingley W."/>
            <person name="Madigan M."/>
            <person name="Jung D."/>
            <person name="Asao M."/>
            <person name="Chen M."/>
            <person name="Loughlin P."/>
            <person name="Pan H."/>
            <person name="Lin S."/>
            <person name="Li N."/>
            <person name="Shaw J."/>
            <person name="Prado M."/>
            <person name="Sherman C."/>
            <person name="Li X."/>
            <person name="Tang J."/>
            <person name="Blankenship R."/>
            <person name="Zhao T."/>
            <person name="Touchman J."/>
            <person name="Sattley M."/>
        </authorList>
    </citation>
    <scope>NUCLEOTIDE SEQUENCE [LARGE SCALE GENOMIC DNA]</scope>
    <source>
        <strain evidence="3 4">ANT.BR</strain>
    </source>
</reference>
<dbReference type="SUPFAM" id="SSF110849">
    <property type="entry name" value="ParB/Sulfiredoxin"/>
    <property type="match status" value="1"/>
</dbReference>
<dbReference type="SMART" id="SM00470">
    <property type="entry name" value="ParB"/>
    <property type="match status" value="1"/>
</dbReference>
<dbReference type="Gene3D" id="1.10.10.2830">
    <property type="match status" value="1"/>
</dbReference>
<proteinExistence type="predicted"/>
<gene>
    <name evidence="3" type="ORF">BLL52_4175</name>
</gene>
<organism evidence="3 4">
    <name type="scientific">Rhodoferax antarcticus ANT.BR</name>
    <dbReference type="NCBI Taxonomy" id="1111071"/>
    <lineage>
        <taxon>Bacteria</taxon>
        <taxon>Pseudomonadati</taxon>
        <taxon>Pseudomonadota</taxon>
        <taxon>Betaproteobacteria</taxon>
        <taxon>Burkholderiales</taxon>
        <taxon>Comamonadaceae</taxon>
        <taxon>Rhodoferax</taxon>
    </lineage>
</organism>
<evidence type="ECO:0000256" key="1">
    <source>
        <dbReference type="SAM" id="Coils"/>
    </source>
</evidence>
<dbReference type="PANTHER" id="PTHR33375:SF7">
    <property type="entry name" value="CHROMOSOME 2-PARTITIONING PROTEIN PARB-RELATED"/>
    <property type="match status" value="1"/>
</dbReference>
<accession>A0A1Q8Y9E2</accession>
<dbReference type="InterPro" id="IPR050336">
    <property type="entry name" value="Chromosome_partition/occlusion"/>
</dbReference>